<dbReference type="PANTHER" id="PTHR24045:SF0">
    <property type="entry name" value="N-ACETYLGLUCOSAMINE-1-PHOSPHOTRANSFERASE SUBUNITS ALPHA_BETA"/>
    <property type="match status" value="1"/>
</dbReference>
<reference evidence="7 8" key="1">
    <citation type="journal article" date="2024" name="J Genomics">
        <title>Draft genome sequencing and assembly of Favolaschia claudopus CIRM-BRFM 2984 isolated from oak limbs.</title>
        <authorList>
            <person name="Navarro D."/>
            <person name="Drula E."/>
            <person name="Chaduli D."/>
            <person name="Cazenave R."/>
            <person name="Ahrendt S."/>
            <person name="Wang J."/>
            <person name="Lipzen A."/>
            <person name="Daum C."/>
            <person name="Barry K."/>
            <person name="Grigoriev I.V."/>
            <person name="Favel A."/>
            <person name="Rosso M.N."/>
            <person name="Martin F."/>
        </authorList>
    </citation>
    <scope>NUCLEOTIDE SEQUENCE [LARGE SCALE GENOMIC DNA]</scope>
    <source>
        <strain evidence="7 8">CIRM-BRFM 2984</strain>
    </source>
</reference>
<dbReference type="GO" id="GO:0003976">
    <property type="term" value="F:UDP-N-acetylglucosamine-lysosomal-enzyme N-acetylglucosaminephosphotransferase activity"/>
    <property type="evidence" value="ECO:0007669"/>
    <property type="project" value="TreeGrafter"/>
</dbReference>
<evidence type="ECO:0000313" key="8">
    <source>
        <dbReference type="Proteomes" id="UP001362999"/>
    </source>
</evidence>
<evidence type="ECO:0008006" key="9">
    <source>
        <dbReference type="Google" id="ProtNLM"/>
    </source>
</evidence>
<dbReference type="InterPro" id="IPR031358">
    <property type="entry name" value="Stealth_CR1"/>
</dbReference>
<accession>A0AAW0EA88</accession>
<dbReference type="Proteomes" id="UP001362999">
    <property type="component" value="Unassembled WGS sequence"/>
</dbReference>
<name>A0AAW0EA88_9AGAR</name>
<evidence type="ECO:0000313" key="7">
    <source>
        <dbReference type="EMBL" id="KAK7061226.1"/>
    </source>
</evidence>
<dbReference type="Pfam" id="PF17102">
    <property type="entry name" value="Stealth_CR3"/>
    <property type="match status" value="1"/>
</dbReference>
<gene>
    <name evidence="7" type="ORF">R3P38DRAFT_2828276</name>
</gene>
<keyword evidence="3" id="KW-1133">Transmembrane helix</keyword>
<dbReference type="GO" id="GO:0005794">
    <property type="term" value="C:Golgi apparatus"/>
    <property type="evidence" value="ECO:0007669"/>
    <property type="project" value="TreeGrafter"/>
</dbReference>
<dbReference type="InterPro" id="IPR047141">
    <property type="entry name" value="Stealth"/>
</dbReference>
<evidence type="ECO:0000259" key="5">
    <source>
        <dbReference type="Pfam" id="PF17101"/>
    </source>
</evidence>
<dbReference type="Pfam" id="PF11380">
    <property type="entry name" value="Stealth_CR2"/>
    <property type="match status" value="1"/>
</dbReference>
<protein>
    <recommendedName>
        <fullName evidence="9">Stealth protein CR3 conserved region 3 domain-containing protein</fullName>
    </recommendedName>
</protein>
<feature type="domain" description="Stealth protein CR1 conserved region 1" evidence="5">
    <location>
        <begin position="115"/>
        <end position="136"/>
    </location>
</feature>
<dbReference type="InterPro" id="IPR031357">
    <property type="entry name" value="Stealth_CR3"/>
</dbReference>
<keyword evidence="3" id="KW-0472">Membrane</keyword>
<evidence type="ECO:0000259" key="6">
    <source>
        <dbReference type="Pfam" id="PF17102"/>
    </source>
</evidence>
<evidence type="ECO:0000259" key="4">
    <source>
        <dbReference type="Pfam" id="PF11380"/>
    </source>
</evidence>
<evidence type="ECO:0000256" key="2">
    <source>
        <dbReference type="ARBA" id="ARBA00022679"/>
    </source>
</evidence>
<evidence type="ECO:0000256" key="1">
    <source>
        <dbReference type="ARBA" id="ARBA00007583"/>
    </source>
</evidence>
<dbReference type="PANTHER" id="PTHR24045">
    <property type="match status" value="1"/>
</dbReference>
<evidence type="ECO:0000256" key="3">
    <source>
        <dbReference type="SAM" id="Phobius"/>
    </source>
</evidence>
<keyword evidence="3" id="KW-0812">Transmembrane</keyword>
<dbReference type="AlphaFoldDB" id="A0AAW0EA88"/>
<feature type="domain" description="Stealth protein CR2 conserved region 2" evidence="4">
    <location>
        <begin position="202"/>
        <end position="286"/>
    </location>
</feature>
<dbReference type="GO" id="GO:0046835">
    <property type="term" value="P:carbohydrate phosphorylation"/>
    <property type="evidence" value="ECO:0007669"/>
    <property type="project" value="TreeGrafter"/>
</dbReference>
<dbReference type="Pfam" id="PF17101">
    <property type="entry name" value="Stealth_CR1"/>
    <property type="match status" value="1"/>
</dbReference>
<dbReference type="EMBL" id="JAWWNJ010000002">
    <property type="protein sequence ID" value="KAK7061226.1"/>
    <property type="molecule type" value="Genomic_DNA"/>
</dbReference>
<sequence length="648" mass="72974">MAGILRRRRSKTVYLLVLSASVGLLYFLWPRNNPSPSAPVYPSPRPYIYRPPPPNLIIPPKPAHGRIPEGWRAFKPPDSYLLPPFVKESTLTELLPCVDQWVSQAKPCKVTEHTKVDAVWTWVNGSEPVLDATRNQLVANRTEAGANPFRYRGARTTHFREHGEMVNSMRSVLKSLPSSLVRKYILLTADVPADDTDQLRLGSVPQWLDTSRGNDQVQVVHHSDVFRTLESISSKDDGRAWRDQYVPSFNSLAIESQLANIEGLAPTIFYFNDDCFLMKQLSAADLNTPLYGPVFRIQLDLKVRSKPRGIVSTGIDKEGEWPGLEFTNWLLDQRFGLRERRYLHHVAKALPTALLREAAAVWAAEIAQTAESQFRGQGSQVNLVFLATWYIIEKHRESLLYSFIMLRADADADGVFSPSERQTFISSFESGKVPIPVREELFDSVHPNLRRAGLEPPKETQYTSFSSSGYPLIRTVKTNPEDPSARHCEIDVEQCFPSNSSSSLDVFTHVAFEQPDCGDCLIAHLIGKSGPVGLSAFLPLPNAPKVASPPPSSLANTWQNATFPSGMGRTYAVNLIQRYAYVVGNSSMGFLALRRLYDSSRLPNVTTPIAFYAVNDDLQTDQVESLQKNMQRWYEEHWGNVRGWWEKK</sequence>
<keyword evidence="8" id="KW-1185">Reference proteome</keyword>
<comment type="similarity">
    <text evidence="1">Belongs to the stealth family.</text>
</comment>
<organism evidence="7 8">
    <name type="scientific">Favolaschia claudopus</name>
    <dbReference type="NCBI Taxonomy" id="2862362"/>
    <lineage>
        <taxon>Eukaryota</taxon>
        <taxon>Fungi</taxon>
        <taxon>Dikarya</taxon>
        <taxon>Basidiomycota</taxon>
        <taxon>Agaricomycotina</taxon>
        <taxon>Agaricomycetes</taxon>
        <taxon>Agaricomycetidae</taxon>
        <taxon>Agaricales</taxon>
        <taxon>Marasmiineae</taxon>
        <taxon>Mycenaceae</taxon>
        <taxon>Favolaschia</taxon>
    </lineage>
</organism>
<feature type="domain" description="Stealth protein CR3 conserved region 3" evidence="6">
    <location>
        <begin position="344"/>
        <end position="393"/>
    </location>
</feature>
<proteinExistence type="inferred from homology"/>
<keyword evidence="2" id="KW-0808">Transferase</keyword>
<feature type="transmembrane region" description="Helical" evidence="3">
    <location>
        <begin position="12"/>
        <end position="29"/>
    </location>
</feature>
<comment type="caution">
    <text evidence="7">The sequence shown here is derived from an EMBL/GenBank/DDBJ whole genome shotgun (WGS) entry which is preliminary data.</text>
</comment>
<dbReference type="InterPro" id="IPR021520">
    <property type="entry name" value="Stealth_CR2"/>
</dbReference>